<dbReference type="InterPro" id="IPR036318">
    <property type="entry name" value="FAD-bd_PCMH-like_sf"/>
</dbReference>
<dbReference type="Pfam" id="PF02738">
    <property type="entry name" value="MoCoBD_1"/>
    <property type="match status" value="1"/>
</dbReference>
<dbReference type="GO" id="GO:0016491">
    <property type="term" value="F:oxidoreductase activity"/>
    <property type="evidence" value="ECO:0007669"/>
    <property type="project" value="UniProtKB-KW"/>
</dbReference>
<evidence type="ECO:0000256" key="3">
    <source>
        <dbReference type="ARBA" id="ARBA00006849"/>
    </source>
</evidence>
<dbReference type="GO" id="GO:0071949">
    <property type="term" value="F:FAD binding"/>
    <property type="evidence" value="ECO:0007669"/>
    <property type="project" value="InterPro"/>
</dbReference>
<evidence type="ECO:0000256" key="4">
    <source>
        <dbReference type="ARBA" id="ARBA00022505"/>
    </source>
</evidence>
<dbReference type="Gene3D" id="3.30.43.10">
    <property type="entry name" value="Uridine Diphospho-n-acetylenolpyruvylglucosamine Reductase, domain 2"/>
    <property type="match status" value="1"/>
</dbReference>
<evidence type="ECO:0000313" key="15">
    <source>
        <dbReference type="Proteomes" id="UP001195483"/>
    </source>
</evidence>
<keyword evidence="11" id="KW-0411">Iron-sulfur</keyword>
<dbReference type="InterPro" id="IPR000674">
    <property type="entry name" value="Ald_Oxase/Xan_DH_a/b"/>
</dbReference>
<keyword evidence="8" id="KW-0274">FAD</keyword>
<dbReference type="PANTHER" id="PTHR45444:SF3">
    <property type="entry name" value="XANTHINE DEHYDROGENASE"/>
    <property type="match status" value="1"/>
</dbReference>
<dbReference type="InterPro" id="IPR016167">
    <property type="entry name" value="FAD-bd_PCMH_sub1"/>
</dbReference>
<keyword evidence="6" id="KW-0001">2Fe-2S</keyword>
<dbReference type="InterPro" id="IPR016169">
    <property type="entry name" value="FAD-bd_PCMH_sub2"/>
</dbReference>
<dbReference type="Pfam" id="PF01799">
    <property type="entry name" value="Fer2_2"/>
    <property type="match status" value="1"/>
</dbReference>
<dbReference type="Gene3D" id="3.30.390.50">
    <property type="entry name" value="CO dehydrogenase flavoprotein, C-terminal domain"/>
    <property type="match status" value="1"/>
</dbReference>
<dbReference type="InterPro" id="IPR002888">
    <property type="entry name" value="2Fe-2S-bd"/>
</dbReference>
<proteinExistence type="inferred from homology"/>
<keyword evidence="9" id="KW-0560">Oxidoreductase</keyword>
<comment type="caution">
    <text evidence="14">The sequence shown here is derived from an EMBL/GenBank/DDBJ whole genome shotgun (WGS) entry which is preliminary data.</text>
</comment>
<gene>
    <name evidence="14" type="ORF">CHS0354_016551</name>
</gene>
<evidence type="ECO:0000259" key="13">
    <source>
        <dbReference type="PROSITE" id="PS51387"/>
    </source>
</evidence>
<comment type="cofactor">
    <cofactor evidence="2">
        <name>FAD</name>
        <dbReference type="ChEBI" id="CHEBI:57692"/>
    </cofactor>
</comment>
<reference evidence="14" key="2">
    <citation type="journal article" date="2021" name="Genome Biol. Evol.">
        <title>Developing a high-quality reference genome for a parasitic bivalve with doubly uniparental inheritance (Bivalvia: Unionida).</title>
        <authorList>
            <person name="Smith C.H."/>
        </authorList>
    </citation>
    <scope>NUCLEOTIDE SEQUENCE</scope>
    <source>
        <strain evidence="14">CHS0354</strain>
        <tissue evidence="14">Mantle</tissue>
    </source>
</reference>
<evidence type="ECO:0000256" key="12">
    <source>
        <dbReference type="ARBA" id="ARBA00034078"/>
    </source>
</evidence>
<dbReference type="InterPro" id="IPR005107">
    <property type="entry name" value="CO_DH_flav_C"/>
</dbReference>
<dbReference type="FunFam" id="3.90.1170.50:FF:000001">
    <property type="entry name" value="Aldehyde oxidase 1"/>
    <property type="match status" value="1"/>
</dbReference>
<dbReference type="SUPFAM" id="SSF56003">
    <property type="entry name" value="Molybdenum cofactor-binding domain"/>
    <property type="match status" value="1"/>
</dbReference>
<dbReference type="Gene3D" id="3.90.1170.50">
    <property type="entry name" value="Aldehyde oxidase/xanthine dehydrogenase, a/b hammerhead"/>
    <property type="match status" value="1"/>
</dbReference>
<evidence type="ECO:0000256" key="7">
    <source>
        <dbReference type="ARBA" id="ARBA00022723"/>
    </source>
</evidence>
<dbReference type="InterPro" id="IPR002346">
    <property type="entry name" value="Mopterin_DH_FAD-bd"/>
</dbReference>
<keyword evidence="7" id="KW-0479">Metal-binding</keyword>
<comment type="cofactor">
    <cofactor evidence="12">
        <name>[2Fe-2S] cluster</name>
        <dbReference type="ChEBI" id="CHEBI:190135"/>
    </cofactor>
</comment>
<evidence type="ECO:0000313" key="14">
    <source>
        <dbReference type="EMBL" id="KAK3612166.1"/>
    </source>
</evidence>
<dbReference type="Proteomes" id="UP001195483">
    <property type="component" value="Unassembled WGS sequence"/>
</dbReference>
<dbReference type="InterPro" id="IPR016208">
    <property type="entry name" value="Ald_Oxase/xanthine_DH-like"/>
</dbReference>
<dbReference type="SUPFAM" id="SSF56176">
    <property type="entry name" value="FAD-binding/transporter-associated domain-like"/>
    <property type="match status" value="1"/>
</dbReference>
<dbReference type="SUPFAM" id="SSF54665">
    <property type="entry name" value="CO dehydrogenase molybdoprotein N-domain-like"/>
    <property type="match status" value="1"/>
</dbReference>
<evidence type="ECO:0000256" key="9">
    <source>
        <dbReference type="ARBA" id="ARBA00023002"/>
    </source>
</evidence>
<keyword evidence="15" id="KW-1185">Reference proteome</keyword>
<dbReference type="InterPro" id="IPR036856">
    <property type="entry name" value="Ald_Oxase/Xan_DH_a/b_sf"/>
</dbReference>
<dbReference type="InterPro" id="IPR016166">
    <property type="entry name" value="FAD-bd_PCMH"/>
</dbReference>
<dbReference type="Pfam" id="PF00941">
    <property type="entry name" value="FAD_binding_5"/>
    <property type="match status" value="1"/>
</dbReference>
<accession>A0AAE0WF07</accession>
<evidence type="ECO:0000256" key="11">
    <source>
        <dbReference type="ARBA" id="ARBA00023014"/>
    </source>
</evidence>
<dbReference type="Pfam" id="PF01315">
    <property type="entry name" value="Ald_Xan_dh_C"/>
    <property type="match status" value="1"/>
</dbReference>
<keyword evidence="5" id="KW-0285">Flavoprotein</keyword>
<comment type="cofactor">
    <cofactor evidence="1">
        <name>Mo-molybdopterin</name>
        <dbReference type="ChEBI" id="CHEBI:71302"/>
    </cofactor>
</comment>
<dbReference type="Gene3D" id="3.30.465.10">
    <property type="match status" value="1"/>
</dbReference>
<organism evidence="14 15">
    <name type="scientific">Potamilus streckersoni</name>
    <dbReference type="NCBI Taxonomy" id="2493646"/>
    <lineage>
        <taxon>Eukaryota</taxon>
        <taxon>Metazoa</taxon>
        <taxon>Spiralia</taxon>
        <taxon>Lophotrochozoa</taxon>
        <taxon>Mollusca</taxon>
        <taxon>Bivalvia</taxon>
        <taxon>Autobranchia</taxon>
        <taxon>Heteroconchia</taxon>
        <taxon>Palaeoheterodonta</taxon>
        <taxon>Unionida</taxon>
        <taxon>Unionoidea</taxon>
        <taxon>Unionidae</taxon>
        <taxon>Ambleminae</taxon>
        <taxon>Lampsilini</taxon>
        <taxon>Potamilus</taxon>
    </lineage>
</organism>
<keyword evidence="10" id="KW-0408">Iron</keyword>
<dbReference type="InterPro" id="IPR037165">
    <property type="entry name" value="AldOxase/xan_DH_Mopterin-bd_sf"/>
</dbReference>
<dbReference type="EMBL" id="JAEAOA010001023">
    <property type="protein sequence ID" value="KAK3612166.1"/>
    <property type="molecule type" value="Genomic_DNA"/>
</dbReference>
<name>A0AAE0WF07_9BIVA</name>
<evidence type="ECO:0000256" key="6">
    <source>
        <dbReference type="ARBA" id="ARBA00022714"/>
    </source>
</evidence>
<dbReference type="SUPFAM" id="SSF55447">
    <property type="entry name" value="CO dehydrogenase flavoprotein C-terminal domain-like"/>
    <property type="match status" value="1"/>
</dbReference>
<dbReference type="InterPro" id="IPR008274">
    <property type="entry name" value="AldOxase/xan_DH_MoCoBD1"/>
</dbReference>
<evidence type="ECO:0000256" key="10">
    <source>
        <dbReference type="ARBA" id="ARBA00023004"/>
    </source>
</evidence>
<dbReference type="GO" id="GO:0051537">
    <property type="term" value="F:2 iron, 2 sulfur cluster binding"/>
    <property type="evidence" value="ECO:0007669"/>
    <property type="project" value="UniProtKB-KW"/>
</dbReference>
<dbReference type="Gene3D" id="3.10.20.30">
    <property type="match status" value="1"/>
</dbReference>
<dbReference type="InterPro" id="IPR012675">
    <property type="entry name" value="Beta-grasp_dom_sf"/>
</dbReference>
<sequence length="741" mass="81948">MVSLYNYSTKRIKHYSVSACLFPLCAAHGLAITTVEGVGNTRNGLHEVQKRLIEFYGLQCGFCTPGFVMSMFTLLRNDPTPSKDTVEQAIEGNLCRCTGYRSIFTAFQSFAEGECPLGDNCCKNHKFVDGKEQTPVSGSESQKKPVPVESTQTAVFPAELMLSEKRMTGTLTFKGSTYTWIEPATLKDLLILKQKNPDAPVVMGNSAVAFLIKSGGLKSTTLLYGKNIDELNDVQVTEEGIRLGPALTFTDLKDRLKELSEKITDNKKRYFPSILYMVRRYGADQIRNVATLGGSLLSSKPHFDLPPLLAATGASIEIASVNKKRRVKYNGNLDLAPEEILTSIILPYSTEDEYLEFFKVAERRTFSPCTGNGALFVKFSKGGDTVESLCLCFGGFGSSMIIADKSAEKSRGREFNEVLLSDLLSSISEELNAKASGTKSDQDYHMKLASGFLFKFYIIVVTQRNCRKTPEETRSAIELLTNTPYESTQVYESVPSDQEQTDAVGRPIPSVSSQGIVSGEAVFIDDMPKFENELFLSLVTSSSCHATITDVDVSKALQMPGVRGFIDHRDVPGDNLWGPMLQDEEVFASKEVTYVGCTIGAVVADTREQAMLAAKAVTIKYKDLDAIVSLQDAIKKESFYPFQEELVEGDVTEAFRLSDHVIEGEFETGRQEHFYMETQSTIAVPMKEDNVMELFVGTADLATTQKICWSMFALRSLNARKFVHSLTAYNKTMFLPCGGYN</sequence>
<evidence type="ECO:0000256" key="5">
    <source>
        <dbReference type="ARBA" id="ARBA00022630"/>
    </source>
</evidence>
<protein>
    <recommendedName>
        <fullName evidence="13">FAD-binding PCMH-type domain-containing protein</fullName>
    </recommendedName>
</protein>
<reference evidence="14" key="3">
    <citation type="submission" date="2023-05" db="EMBL/GenBank/DDBJ databases">
        <authorList>
            <person name="Smith C.H."/>
        </authorList>
    </citation>
    <scope>NUCLEOTIDE SEQUENCE</scope>
    <source>
        <strain evidence="14">CHS0354</strain>
        <tissue evidence="14">Mantle</tissue>
    </source>
</reference>
<dbReference type="AlphaFoldDB" id="A0AAE0WF07"/>
<dbReference type="SUPFAM" id="SSF47741">
    <property type="entry name" value="CO dehydrogenase ISP C-domain like"/>
    <property type="match status" value="1"/>
</dbReference>
<dbReference type="Gene3D" id="3.30.365.10">
    <property type="entry name" value="Aldehyde oxidase/xanthine dehydrogenase, molybdopterin binding domain"/>
    <property type="match status" value="1"/>
</dbReference>
<keyword evidence="4" id="KW-0500">Molybdenum</keyword>
<dbReference type="SMART" id="SM01008">
    <property type="entry name" value="Ald_Xan_dh_C"/>
    <property type="match status" value="1"/>
</dbReference>
<dbReference type="InterPro" id="IPR036683">
    <property type="entry name" value="CO_DH_flav_C_dom_sf"/>
</dbReference>
<dbReference type="Gene3D" id="1.10.150.120">
    <property type="entry name" value="[2Fe-2S]-binding domain"/>
    <property type="match status" value="1"/>
</dbReference>
<feature type="domain" description="FAD-binding PCMH-type" evidence="13">
    <location>
        <begin position="173"/>
        <end position="351"/>
    </location>
</feature>
<reference evidence="14" key="1">
    <citation type="journal article" date="2021" name="Genome Biol. Evol.">
        <title>A High-Quality Reference Genome for a Parasitic Bivalve with Doubly Uniparental Inheritance (Bivalvia: Unionida).</title>
        <authorList>
            <person name="Smith C.H."/>
        </authorList>
    </citation>
    <scope>NUCLEOTIDE SEQUENCE</scope>
    <source>
        <strain evidence="14">CHS0354</strain>
    </source>
</reference>
<evidence type="ECO:0000256" key="2">
    <source>
        <dbReference type="ARBA" id="ARBA00001974"/>
    </source>
</evidence>
<comment type="similarity">
    <text evidence="3">Belongs to the xanthine dehydrogenase family.</text>
</comment>
<dbReference type="PROSITE" id="PS51387">
    <property type="entry name" value="FAD_PCMH"/>
    <property type="match status" value="1"/>
</dbReference>
<evidence type="ECO:0000256" key="1">
    <source>
        <dbReference type="ARBA" id="ARBA00001924"/>
    </source>
</evidence>
<dbReference type="InterPro" id="IPR036884">
    <property type="entry name" value="2Fe-2S-bd_dom_sf"/>
</dbReference>
<dbReference type="PANTHER" id="PTHR45444">
    <property type="entry name" value="XANTHINE DEHYDROGENASE"/>
    <property type="match status" value="1"/>
</dbReference>
<dbReference type="GO" id="GO:0005506">
    <property type="term" value="F:iron ion binding"/>
    <property type="evidence" value="ECO:0007669"/>
    <property type="project" value="InterPro"/>
</dbReference>
<dbReference type="Pfam" id="PF03450">
    <property type="entry name" value="CO_deh_flav_C"/>
    <property type="match status" value="1"/>
</dbReference>
<evidence type="ECO:0000256" key="8">
    <source>
        <dbReference type="ARBA" id="ARBA00022827"/>
    </source>
</evidence>